<evidence type="ECO:0000256" key="1">
    <source>
        <dbReference type="ARBA" id="ARBA00001971"/>
    </source>
</evidence>
<dbReference type="PRINTS" id="PR00385">
    <property type="entry name" value="P450"/>
</dbReference>
<dbReference type="InterPro" id="IPR036396">
    <property type="entry name" value="Cyt_P450_sf"/>
</dbReference>
<dbReference type="EMBL" id="CM032191">
    <property type="protein sequence ID" value="KAG7085604.1"/>
    <property type="molecule type" value="Genomic_DNA"/>
</dbReference>
<comment type="cofactor">
    <cofactor evidence="1 9">
        <name>heme</name>
        <dbReference type="ChEBI" id="CHEBI:30413"/>
    </cofactor>
</comment>
<reference evidence="11" key="1">
    <citation type="journal article" date="2021" name="Genome Biol. Evol.">
        <title>The assembled and annotated genome of the fairy-ring fungus Marasmius oreades.</title>
        <authorList>
            <person name="Hiltunen M."/>
            <person name="Ament-Velasquez S.L."/>
            <person name="Johannesson H."/>
        </authorList>
    </citation>
    <scope>NUCLEOTIDE SEQUENCE</scope>
    <source>
        <strain evidence="11">03SP1</strain>
    </source>
</reference>
<dbReference type="InterPro" id="IPR050364">
    <property type="entry name" value="Cytochrome_P450_fung"/>
</dbReference>
<dbReference type="GO" id="GO:0020037">
    <property type="term" value="F:heme binding"/>
    <property type="evidence" value="ECO:0007669"/>
    <property type="project" value="InterPro"/>
</dbReference>
<dbReference type="PANTHER" id="PTHR46300:SF7">
    <property type="entry name" value="P450, PUTATIVE (EUROFUNG)-RELATED"/>
    <property type="match status" value="1"/>
</dbReference>
<dbReference type="SUPFAM" id="SSF48264">
    <property type="entry name" value="Cytochrome P450"/>
    <property type="match status" value="1"/>
</dbReference>
<dbReference type="RefSeq" id="XP_043002075.1">
    <property type="nucleotide sequence ID" value="XM_043160119.1"/>
</dbReference>
<dbReference type="Proteomes" id="UP001049176">
    <property type="component" value="Chromosome 11"/>
</dbReference>
<comment type="caution">
    <text evidence="11">The sequence shown here is derived from an EMBL/GenBank/DDBJ whole genome shotgun (WGS) entry which is preliminary data.</text>
</comment>
<sequence length="198" mass="21811">MLANPDAQRRAQSEIDSVVALGELPQFSDQHALPFVSAIVKEVLRWKPVTPLGIPHASVAEDVYRGYTIPSGSLMVPNIWAMLHDEDTYPDPHSFKPERFIGADGKLNPDVKDPSTVLFGFGRRICPGRHMSLNSVWISIALMLATLNISKALDKEGNVIEPSYEYISSLACIPAPFKCAIKPRSKLTEEMIRAVAQG</sequence>
<dbReference type="PROSITE" id="PS00086">
    <property type="entry name" value="CYTOCHROME_P450"/>
    <property type="match status" value="1"/>
</dbReference>
<organism evidence="11 12">
    <name type="scientific">Marasmius oreades</name>
    <name type="common">fairy-ring Marasmius</name>
    <dbReference type="NCBI Taxonomy" id="181124"/>
    <lineage>
        <taxon>Eukaryota</taxon>
        <taxon>Fungi</taxon>
        <taxon>Dikarya</taxon>
        <taxon>Basidiomycota</taxon>
        <taxon>Agaricomycotina</taxon>
        <taxon>Agaricomycetes</taxon>
        <taxon>Agaricomycetidae</taxon>
        <taxon>Agaricales</taxon>
        <taxon>Marasmiineae</taxon>
        <taxon>Marasmiaceae</taxon>
        <taxon>Marasmius</taxon>
    </lineage>
</organism>
<dbReference type="PRINTS" id="PR00463">
    <property type="entry name" value="EP450I"/>
</dbReference>
<evidence type="ECO:0000256" key="9">
    <source>
        <dbReference type="PIRSR" id="PIRSR602401-1"/>
    </source>
</evidence>
<proteinExistence type="inferred from homology"/>
<dbReference type="GO" id="GO:0016705">
    <property type="term" value="F:oxidoreductase activity, acting on paired donors, with incorporation or reduction of molecular oxygen"/>
    <property type="evidence" value="ECO:0007669"/>
    <property type="project" value="InterPro"/>
</dbReference>
<accession>A0A9P7RKV2</accession>
<name>A0A9P7RKV2_9AGAR</name>
<dbReference type="Gene3D" id="1.10.630.10">
    <property type="entry name" value="Cytochrome P450"/>
    <property type="match status" value="1"/>
</dbReference>
<evidence type="ECO:0008006" key="13">
    <source>
        <dbReference type="Google" id="ProtNLM"/>
    </source>
</evidence>
<evidence type="ECO:0000313" key="11">
    <source>
        <dbReference type="EMBL" id="KAG7085604.1"/>
    </source>
</evidence>
<keyword evidence="8 10" id="KW-0503">Monooxygenase</keyword>
<evidence type="ECO:0000256" key="7">
    <source>
        <dbReference type="ARBA" id="ARBA00023004"/>
    </source>
</evidence>
<evidence type="ECO:0000256" key="4">
    <source>
        <dbReference type="ARBA" id="ARBA00022617"/>
    </source>
</evidence>
<dbReference type="GO" id="GO:0004497">
    <property type="term" value="F:monooxygenase activity"/>
    <property type="evidence" value="ECO:0007669"/>
    <property type="project" value="UniProtKB-KW"/>
</dbReference>
<gene>
    <name evidence="11" type="ORF">E1B28_003155</name>
</gene>
<evidence type="ECO:0000256" key="5">
    <source>
        <dbReference type="ARBA" id="ARBA00022723"/>
    </source>
</evidence>
<keyword evidence="5 9" id="KW-0479">Metal-binding</keyword>
<protein>
    <recommendedName>
        <fullName evidence="13">Cytochrome P450</fullName>
    </recommendedName>
</protein>
<evidence type="ECO:0000256" key="6">
    <source>
        <dbReference type="ARBA" id="ARBA00023002"/>
    </source>
</evidence>
<dbReference type="InterPro" id="IPR001128">
    <property type="entry name" value="Cyt_P450"/>
</dbReference>
<evidence type="ECO:0000313" key="12">
    <source>
        <dbReference type="Proteomes" id="UP001049176"/>
    </source>
</evidence>
<comment type="pathway">
    <text evidence="2">Secondary metabolite biosynthesis.</text>
</comment>
<dbReference type="Pfam" id="PF00067">
    <property type="entry name" value="p450"/>
    <property type="match status" value="1"/>
</dbReference>
<evidence type="ECO:0000256" key="2">
    <source>
        <dbReference type="ARBA" id="ARBA00005179"/>
    </source>
</evidence>
<dbReference type="GO" id="GO:0005506">
    <property type="term" value="F:iron ion binding"/>
    <property type="evidence" value="ECO:0007669"/>
    <property type="project" value="InterPro"/>
</dbReference>
<dbReference type="InterPro" id="IPR017972">
    <property type="entry name" value="Cyt_P450_CS"/>
</dbReference>
<keyword evidence="7 9" id="KW-0408">Iron</keyword>
<dbReference type="AlphaFoldDB" id="A0A9P7RKV2"/>
<keyword evidence="6 10" id="KW-0560">Oxidoreductase</keyword>
<dbReference type="OrthoDB" id="3934656at2759"/>
<evidence type="ECO:0000256" key="10">
    <source>
        <dbReference type="RuleBase" id="RU000461"/>
    </source>
</evidence>
<comment type="similarity">
    <text evidence="3 10">Belongs to the cytochrome P450 family.</text>
</comment>
<keyword evidence="4 9" id="KW-0349">Heme</keyword>
<dbReference type="InterPro" id="IPR002401">
    <property type="entry name" value="Cyt_P450_E_grp-I"/>
</dbReference>
<dbReference type="GeneID" id="66072231"/>
<evidence type="ECO:0000256" key="3">
    <source>
        <dbReference type="ARBA" id="ARBA00010617"/>
    </source>
</evidence>
<dbReference type="PANTHER" id="PTHR46300">
    <property type="entry name" value="P450, PUTATIVE (EUROFUNG)-RELATED-RELATED"/>
    <property type="match status" value="1"/>
</dbReference>
<evidence type="ECO:0000256" key="8">
    <source>
        <dbReference type="ARBA" id="ARBA00023033"/>
    </source>
</evidence>
<keyword evidence="12" id="KW-1185">Reference proteome</keyword>
<dbReference type="KEGG" id="more:E1B28_003155"/>
<feature type="binding site" description="axial binding residue" evidence="9">
    <location>
        <position position="126"/>
    </location>
    <ligand>
        <name>heme</name>
        <dbReference type="ChEBI" id="CHEBI:30413"/>
    </ligand>
    <ligandPart>
        <name>Fe</name>
        <dbReference type="ChEBI" id="CHEBI:18248"/>
    </ligandPart>
</feature>